<dbReference type="Proteomes" id="UP000613768">
    <property type="component" value="Unassembled WGS sequence"/>
</dbReference>
<protein>
    <submittedName>
        <fullName evidence="1">Uncharacterized protein</fullName>
    </submittedName>
</protein>
<gene>
    <name evidence="1" type="ORF">IFO71_16000</name>
</gene>
<accession>A0AAW3ZSV3</accession>
<evidence type="ECO:0000313" key="1">
    <source>
        <dbReference type="EMBL" id="MBD8527246.1"/>
    </source>
</evidence>
<dbReference type="EMBL" id="JACYTR010000045">
    <property type="protein sequence ID" value="MBD8527246.1"/>
    <property type="molecule type" value="Genomic_DNA"/>
</dbReference>
<organism evidence="1 2">
    <name type="scientific">Pseudomarimonas arenosa</name>
    <dbReference type="NCBI Taxonomy" id="2774145"/>
    <lineage>
        <taxon>Bacteria</taxon>
        <taxon>Pseudomonadati</taxon>
        <taxon>Pseudomonadota</taxon>
        <taxon>Gammaproteobacteria</taxon>
        <taxon>Lysobacterales</taxon>
        <taxon>Lysobacteraceae</taxon>
        <taxon>Pseudomarimonas</taxon>
    </lineage>
</organism>
<comment type="caution">
    <text evidence="1">The sequence shown here is derived from an EMBL/GenBank/DDBJ whole genome shotgun (WGS) entry which is preliminary data.</text>
</comment>
<name>A0AAW3ZSV3_9GAMM</name>
<sequence length="89" mass="9327">MSLALMAPLQAEAKETPVVDALKSMEDNLAALSGKSVSLHLSNGHTVSGKVAEVGAQHVRIAEISGKEYFDALVRIDSIVALEVRARGG</sequence>
<proteinExistence type="predicted"/>
<dbReference type="AlphaFoldDB" id="A0AAW3ZSV3"/>
<dbReference type="RefSeq" id="WP_192030668.1">
    <property type="nucleotide sequence ID" value="NZ_JACYTR010000045.1"/>
</dbReference>
<reference evidence="1 2" key="1">
    <citation type="submission" date="2020-09" db="EMBL/GenBank/DDBJ databases">
        <title>Pseudoxanthomonas sp. CAU 1598 isolated from sand of Yaerae Beach.</title>
        <authorList>
            <person name="Kim W."/>
        </authorList>
    </citation>
    <scope>NUCLEOTIDE SEQUENCE [LARGE SCALE GENOMIC DNA]</scope>
    <source>
        <strain evidence="1 2">CAU 1598</strain>
    </source>
</reference>
<keyword evidence="2" id="KW-1185">Reference proteome</keyword>
<evidence type="ECO:0000313" key="2">
    <source>
        <dbReference type="Proteomes" id="UP000613768"/>
    </source>
</evidence>